<dbReference type="Proteomes" id="UP000588491">
    <property type="component" value="Unassembled WGS sequence"/>
</dbReference>
<dbReference type="AlphaFoldDB" id="A0A7Y0K7C0"/>
<dbReference type="Pfam" id="PF13158">
    <property type="entry name" value="DUF3993"/>
    <property type="match status" value="1"/>
</dbReference>
<gene>
    <name evidence="1" type="ORF">HHU08_09210</name>
</gene>
<keyword evidence="2" id="KW-1185">Reference proteome</keyword>
<name>A0A7Y0K7C0_9BACI</name>
<proteinExistence type="predicted"/>
<sequence>MMKKSFFILLIISVWSIYPYSIHATSHLTSRNEVVTFVEKAFRAQVSLSKEAREMEEMKEILEPYFSDNFIYLFLNENLTGEQGKFYTFGNEFGKYYLPYYQFSEQTTIDIDKERNSILLYEYYEPIVFGDKIYEGAYEGILIRKLNDRWLITNMLSDKEVRSILNSKEENYSTLVYMPLFSIENQVTYISKKNKQSQVLTINRM</sequence>
<dbReference type="InterPro" id="IPR025056">
    <property type="entry name" value="DUF3993"/>
</dbReference>
<dbReference type="EMBL" id="JABBPK010000001">
    <property type="protein sequence ID" value="NMO77172.1"/>
    <property type="molecule type" value="Genomic_DNA"/>
</dbReference>
<evidence type="ECO:0000313" key="1">
    <source>
        <dbReference type="EMBL" id="NMO77172.1"/>
    </source>
</evidence>
<dbReference type="RefSeq" id="WP_169188329.1">
    <property type="nucleotide sequence ID" value="NZ_JABBPK010000001.1"/>
</dbReference>
<evidence type="ECO:0000313" key="2">
    <source>
        <dbReference type="Proteomes" id="UP000588491"/>
    </source>
</evidence>
<organism evidence="1 2">
    <name type="scientific">Niallia alba</name>
    <dbReference type="NCBI Taxonomy" id="2729105"/>
    <lineage>
        <taxon>Bacteria</taxon>
        <taxon>Bacillati</taxon>
        <taxon>Bacillota</taxon>
        <taxon>Bacilli</taxon>
        <taxon>Bacillales</taxon>
        <taxon>Bacillaceae</taxon>
        <taxon>Niallia</taxon>
    </lineage>
</organism>
<comment type="caution">
    <text evidence="1">The sequence shown here is derived from an EMBL/GenBank/DDBJ whole genome shotgun (WGS) entry which is preliminary data.</text>
</comment>
<protein>
    <submittedName>
        <fullName evidence="1">DUF3993 domain-containing protein</fullName>
    </submittedName>
</protein>
<reference evidence="1 2" key="1">
    <citation type="submission" date="2020-04" db="EMBL/GenBank/DDBJ databases">
        <title>Bacillus sp. UniB3 isolated from commercial digestive syrup.</title>
        <authorList>
            <person name="Thorat V."/>
            <person name="Kirdat K."/>
            <person name="Tiwarekar B."/>
            <person name="Yadav A."/>
        </authorList>
    </citation>
    <scope>NUCLEOTIDE SEQUENCE [LARGE SCALE GENOMIC DNA]</scope>
    <source>
        <strain evidence="1 2">UniB3</strain>
    </source>
</reference>
<accession>A0A7Y0K7C0</accession>